<evidence type="ECO:0000256" key="3">
    <source>
        <dbReference type="ARBA" id="ARBA00022723"/>
    </source>
</evidence>
<keyword evidence="8" id="KW-1185">Reference proteome</keyword>
<accession>A0A0A2FNT9</accession>
<dbReference type="SFLD" id="SFLDS00029">
    <property type="entry name" value="Radical_SAM"/>
    <property type="match status" value="1"/>
</dbReference>
<dbReference type="PANTHER" id="PTHR43409">
    <property type="entry name" value="ANAEROBIC MAGNESIUM-PROTOPORPHYRIN IX MONOMETHYL ESTER CYCLASE-RELATED"/>
    <property type="match status" value="1"/>
</dbReference>
<evidence type="ECO:0000256" key="4">
    <source>
        <dbReference type="ARBA" id="ARBA00023004"/>
    </source>
</evidence>
<evidence type="ECO:0000313" key="8">
    <source>
        <dbReference type="Proteomes" id="UP000030146"/>
    </source>
</evidence>
<dbReference type="GO" id="GO:0003824">
    <property type="term" value="F:catalytic activity"/>
    <property type="evidence" value="ECO:0007669"/>
    <property type="project" value="InterPro"/>
</dbReference>
<dbReference type="GO" id="GO:0051536">
    <property type="term" value="F:iron-sulfur cluster binding"/>
    <property type="evidence" value="ECO:0007669"/>
    <property type="project" value="UniProtKB-KW"/>
</dbReference>
<dbReference type="SFLD" id="SFLDG01095">
    <property type="entry name" value="Uncharacterised_Radical_SAM_Su"/>
    <property type="match status" value="1"/>
</dbReference>
<dbReference type="CDD" id="cd01335">
    <property type="entry name" value="Radical_SAM"/>
    <property type="match status" value="1"/>
</dbReference>
<dbReference type="Proteomes" id="UP000030146">
    <property type="component" value="Unassembled WGS sequence"/>
</dbReference>
<comment type="cofactor">
    <cofactor evidence="1">
        <name>[4Fe-4S] cluster</name>
        <dbReference type="ChEBI" id="CHEBI:49883"/>
    </cofactor>
</comment>
<dbReference type="PROSITE" id="PS51257">
    <property type="entry name" value="PROKAR_LIPOPROTEIN"/>
    <property type="match status" value="1"/>
</dbReference>
<evidence type="ECO:0000256" key="5">
    <source>
        <dbReference type="ARBA" id="ARBA00023014"/>
    </source>
</evidence>
<name>A0A0A2FNT9_9PORP</name>
<dbReference type="InterPro" id="IPR058240">
    <property type="entry name" value="rSAM_sf"/>
</dbReference>
<feature type="domain" description="Radical SAM core" evidence="6">
    <location>
        <begin position="16"/>
        <end position="246"/>
    </location>
</feature>
<dbReference type="RefSeq" id="WP_039423441.1">
    <property type="nucleotide sequence ID" value="NZ_JRAK01000036.1"/>
</dbReference>
<dbReference type="Gene3D" id="3.80.30.20">
    <property type="entry name" value="tm_1862 like domain"/>
    <property type="match status" value="1"/>
</dbReference>
<dbReference type="InterPro" id="IPR023404">
    <property type="entry name" value="rSAM_horseshoe"/>
</dbReference>
<dbReference type="GO" id="GO:0046872">
    <property type="term" value="F:metal ion binding"/>
    <property type="evidence" value="ECO:0007669"/>
    <property type="project" value="UniProtKB-KW"/>
</dbReference>
<dbReference type="SFLD" id="SFLDG01082">
    <property type="entry name" value="B12-binding_domain_containing"/>
    <property type="match status" value="1"/>
</dbReference>
<protein>
    <submittedName>
        <fullName evidence="7">Radical SAM protein</fullName>
    </submittedName>
</protein>
<dbReference type="AlphaFoldDB" id="A0A0A2FNT9"/>
<keyword evidence="3" id="KW-0479">Metal-binding</keyword>
<comment type="caution">
    <text evidence="7">The sequence shown here is derived from an EMBL/GenBank/DDBJ whole genome shotgun (WGS) entry which is preliminary data.</text>
</comment>
<gene>
    <name evidence="7" type="ORF">HR15_01940</name>
</gene>
<dbReference type="SUPFAM" id="SSF102114">
    <property type="entry name" value="Radical SAM enzymes"/>
    <property type="match status" value="1"/>
</dbReference>
<dbReference type="InterPro" id="IPR051198">
    <property type="entry name" value="BchE-like"/>
</dbReference>
<dbReference type="EMBL" id="JRAK01000036">
    <property type="protein sequence ID" value="KGN92781.1"/>
    <property type="molecule type" value="Genomic_DNA"/>
</dbReference>
<dbReference type="SMART" id="SM00729">
    <property type="entry name" value="Elp3"/>
    <property type="match status" value="1"/>
</dbReference>
<dbReference type="PROSITE" id="PS51918">
    <property type="entry name" value="RADICAL_SAM"/>
    <property type="match status" value="1"/>
</dbReference>
<reference evidence="7 8" key="1">
    <citation type="submission" date="2014-08" db="EMBL/GenBank/DDBJ databases">
        <title>Porphyromonas gulae strain:COT-052_OH3439 Genome sequencing.</title>
        <authorList>
            <person name="Wallis C."/>
            <person name="Deusch O."/>
            <person name="O'Flynn C."/>
            <person name="Davis I."/>
            <person name="Jospin G."/>
            <person name="Darling A.E."/>
            <person name="Coil D.A."/>
            <person name="Alexiev A."/>
            <person name="Horsfall A."/>
            <person name="Kirkwood N."/>
            <person name="Harris S."/>
            <person name="Eisen J.A."/>
        </authorList>
    </citation>
    <scope>NUCLEOTIDE SEQUENCE [LARGE SCALE GENOMIC DNA]</scope>
    <source>
        <strain evidence="8">COT-052 OH3439</strain>
    </source>
</reference>
<keyword evidence="5" id="KW-0411">Iron-sulfur</keyword>
<dbReference type="InterPro" id="IPR007197">
    <property type="entry name" value="rSAM"/>
</dbReference>
<evidence type="ECO:0000259" key="6">
    <source>
        <dbReference type="PROSITE" id="PS51918"/>
    </source>
</evidence>
<organism evidence="7 8">
    <name type="scientific">Porphyromonas gulae</name>
    <dbReference type="NCBI Taxonomy" id="111105"/>
    <lineage>
        <taxon>Bacteria</taxon>
        <taxon>Pseudomonadati</taxon>
        <taxon>Bacteroidota</taxon>
        <taxon>Bacteroidia</taxon>
        <taxon>Bacteroidales</taxon>
        <taxon>Porphyromonadaceae</taxon>
        <taxon>Porphyromonas</taxon>
    </lineage>
</organism>
<evidence type="ECO:0000256" key="1">
    <source>
        <dbReference type="ARBA" id="ARBA00001966"/>
    </source>
</evidence>
<dbReference type="InterPro" id="IPR006638">
    <property type="entry name" value="Elp3/MiaA/NifB-like_rSAM"/>
</dbReference>
<keyword evidence="2" id="KW-0949">S-adenosyl-L-methionine</keyword>
<proteinExistence type="predicted"/>
<keyword evidence="4" id="KW-0408">Iron</keyword>
<evidence type="ECO:0000256" key="2">
    <source>
        <dbReference type="ARBA" id="ARBA00022691"/>
    </source>
</evidence>
<dbReference type="Pfam" id="PF04055">
    <property type="entry name" value="Radical_SAM"/>
    <property type="match status" value="1"/>
</dbReference>
<dbReference type="PANTHER" id="PTHR43409:SF4">
    <property type="entry name" value="RADICAL SAM SUPERFAMILY PROTEIN"/>
    <property type="match status" value="1"/>
</dbReference>
<sequence length="297" mass="33911">MRIEDMHFTGTIWRPPYEANSQLIQATIGCSHHSCKFCSLYPGIKFKISPKEEFEHDLKIIQKYQPKARRVFLVGANPFVLSYNRLLDLGFLIRKYLPECKSIGMFARVTDITHKSIEELKNLRHLGFNGITVGTESGDDLTLLHMNKKTTSAETIENLKKFEEAGIEYYVSYLTGLAGAGNGERNALATSDMFNQLHPYIISVVSLTIFPDTVLFQEIQQGLFREASEHERLKELRTFISNLKINTNFFANTVSNPVPLTGYLPNDKKRLINELSDVINAVDERVLKTYRKNLKSL</sequence>
<evidence type="ECO:0000313" key="7">
    <source>
        <dbReference type="EMBL" id="KGN92781.1"/>
    </source>
</evidence>
<dbReference type="PATRIC" id="fig|242619.8.peg.1395"/>